<dbReference type="Gene3D" id="3.40.50.2300">
    <property type="match status" value="2"/>
</dbReference>
<feature type="domain" description="HTH lacI-type" evidence="4">
    <location>
        <begin position="12"/>
        <end position="66"/>
    </location>
</feature>
<keyword evidence="6" id="KW-1185">Reference proteome</keyword>
<dbReference type="RefSeq" id="WP_251934034.1">
    <property type="nucleotide sequence ID" value="NZ_CP098747.1"/>
</dbReference>
<dbReference type="PANTHER" id="PTHR30146:SF152">
    <property type="entry name" value="TRANSCRIPTIONAL REGULATORY PROTEIN"/>
    <property type="match status" value="1"/>
</dbReference>
<name>A0ABY4W1H0_9PROT</name>
<keyword evidence="1" id="KW-0805">Transcription regulation</keyword>
<evidence type="ECO:0000259" key="4">
    <source>
        <dbReference type="PROSITE" id="PS50932"/>
    </source>
</evidence>
<dbReference type="CDD" id="cd01392">
    <property type="entry name" value="HTH_LacI"/>
    <property type="match status" value="1"/>
</dbReference>
<dbReference type="InterPro" id="IPR000843">
    <property type="entry name" value="HTH_LacI"/>
</dbReference>
<dbReference type="GO" id="GO:0003677">
    <property type="term" value="F:DNA binding"/>
    <property type="evidence" value="ECO:0007669"/>
    <property type="project" value="UniProtKB-KW"/>
</dbReference>
<dbReference type="InterPro" id="IPR025997">
    <property type="entry name" value="SBP_2_dom"/>
</dbReference>
<evidence type="ECO:0000313" key="6">
    <source>
        <dbReference type="Proteomes" id="UP001056291"/>
    </source>
</evidence>
<sequence length="354" mass="39040">MGKYGRDINLKPTVNDIARVAGLSLATVDRVINDRPGVRNVTIERVHKAIKELGYVRDTAAANLARGRIYNFHFLLPESNNEFVSMLEQQITELSEVLTLERTKLSFERVPAFDPQAMARIISKMDPQDVDGIAIFGPENSSVREAIAQIKKRGVAVVALVSDLPDSERDHFIGIDNIAAGRTAGQLMGHFLAQGRKKLLVITGSMLARDHLERRLGFDQVMSEKFTDIDVLPSLEGRDNPDLLERLLPAAFATTPDIAGIYSSAAGNAGLINFLRLNDLDQKVMVVGHELTPLSRDALVQGTFDAIISQDTGHLVRSTVRVLRAKSDSLPINISQERIRIDVYLKENMPPLGS</sequence>
<evidence type="ECO:0000256" key="1">
    <source>
        <dbReference type="ARBA" id="ARBA00023015"/>
    </source>
</evidence>
<proteinExistence type="predicted"/>
<dbReference type="PANTHER" id="PTHR30146">
    <property type="entry name" value="LACI-RELATED TRANSCRIPTIONAL REPRESSOR"/>
    <property type="match status" value="1"/>
</dbReference>
<evidence type="ECO:0000313" key="5">
    <source>
        <dbReference type="EMBL" id="USG61047.1"/>
    </source>
</evidence>
<organism evidence="5 6">
    <name type="scientific">Sneathiella marina</name>
    <dbReference type="NCBI Taxonomy" id="2950108"/>
    <lineage>
        <taxon>Bacteria</taxon>
        <taxon>Pseudomonadati</taxon>
        <taxon>Pseudomonadota</taxon>
        <taxon>Alphaproteobacteria</taxon>
        <taxon>Sneathiellales</taxon>
        <taxon>Sneathiellaceae</taxon>
        <taxon>Sneathiella</taxon>
    </lineage>
</organism>
<keyword evidence="2 5" id="KW-0238">DNA-binding</keyword>
<dbReference type="Pfam" id="PF13407">
    <property type="entry name" value="Peripla_BP_4"/>
    <property type="match status" value="1"/>
</dbReference>
<dbReference type="Pfam" id="PF00356">
    <property type="entry name" value="LacI"/>
    <property type="match status" value="1"/>
</dbReference>
<gene>
    <name evidence="5" type="ORF">NBZ79_17980</name>
</gene>
<dbReference type="CDD" id="cd06307">
    <property type="entry name" value="PBP1_sugar_binding"/>
    <property type="match status" value="1"/>
</dbReference>
<keyword evidence="3" id="KW-0804">Transcription</keyword>
<dbReference type="SMART" id="SM00354">
    <property type="entry name" value="HTH_LACI"/>
    <property type="match status" value="1"/>
</dbReference>
<dbReference type="SUPFAM" id="SSF53822">
    <property type="entry name" value="Periplasmic binding protein-like I"/>
    <property type="match status" value="1"/>
</dbReference>
<dbReference type="InterPro" id="IPR028082">
    <property type="entry name" value="Peripla_BP_I"/>
</dbReference>
<dbReference type="Gene3D" id="1.10.260.40">
    <property type="entry name" value="lambda repressor-like DNA-binding domains"/>
    <property type="match status" value="1"/>
</dbReference>
<dbReference type="Proteomes" id="UP001056291">
    <property type="component" value="Chromosome"/>
</dbReference>
<dbReference type="EMBL" id="CP098747">
    <property type="protein sequence ID" value="USG61047.1"/>
    <property type="molecule type" value="Genomic_DNA"/>
</dbReference>
<evidence type="ECO:0000256" key="3">
    <source>
        <dbReference type="ARBA" id="ARBA00023163"/>
    </source>
</evidence>
<evidence type="ECO:0000256" key="2">
    <source>
        <dbReference type="ARBA" id="ARBA00023125"/>
    </source>
</evidence>
<dbReference type="InterPro" id="IPR010982">
    <property type="entry name" value="Lambda_DNA-bd_dom_sf"/>
</dbReference>
<protein>
    <submittedName>
        <fullName evidence="5">LacI family DNA-binding transcriptional regulator</fullName>
    </submittedName>
</protein>
<dbReference type="PROSITE" id="PS50932">
    <property type="entry name" value="HTH_LACI_2"/>
    <property type="match status" value="1"/>
</dbReference>
<reference evidence="5" key="1">
    <citation type="submission" date="2022-06" db="EMBL/GenBank/DDBJ databases">
        <title>Sneathiella actinostolidae sp. nov., isolated from a sea anemonein the Western Pacific Ocean.</title>
        <authorList>
            <person name="Wei M.J."/>
        </authorList>
    </citation>
    <scope>NUCLEOTIDE SEQUENCE</scope>
    <source>
        <strain evidence="5">PHK-P5</strain>
    </source>
</reference>
<accession>A0ABY4W1H0</accession>
<dbReference type="SUPFAM" id="SSF47413">
    <property type="entry name" value="lambda repressor-like DNA-binding domains"/>
    <property type="match status" value="1"/>
</dbReference>